<dbReference type="AlphaFoldDB" id="A0A9Q1BS83"/>
<gene>
    <name evidence="1" type="ORF">HOLleu_25150</name>
</gene>
<evidence type="ECO:0000313" key="1">
    <source>
        <dbReference type="EMBL" id="KAJ8031822.1"/>
    </source>
</evidence>
<accession>A0A9Q1BS83</accession>
<proteinExistence type="predicted"/>
<protein>
    <submittedName>
        <fullName evidence="1">Uncharacterized protein</fullName>
    </submittedName>
</protein>
<reference evidence="1" key="1">
    <citation type="submission" date="2021-10" db="EMBL/GenBank/DDBJ databases">
        <title>Tropical sea cucumber genome reveals ecological adaptation and Cuvierian tubules defense mechanism.</title>
        <authorList>
            <person name="Chen T."/>
        </authorList>
    </citation>
    <scope>NUCLEOTIDE SEQUENCE</scope>
    <source>
        <strain evidence="1">Nanhai2018</strain>
        <tissue evidence="1">Muscle</tissue>
    </source>
</reference>
<keyword evidence="2" id="KW-1185">Reference proteome</keyword>
<name>A0A9Q1BS83_HOLLE</name>
<organism evidence="1 2">
    <name type="scientific">Holothuria leucospilota</name>
    <name type="common">Black long sea cucumber</name>
    <name type="synonym">Mertensiothuria leucospilota</name>
    <dbReference type="NCBI Taxonomy" id="206669"/>
    <lineage>
        <taxon>Eukaryota</taxon>
        <taxon>Metazoa</taxon>
        <taxon>Echinodermata</taxon>
        <taxon>Eleutherozoa</taxon>
        <taxon>Echinozoa</taxon>
        <taxon>Holothuroidea</taxon>
        <taxon>Aspidochirotacea</taxon>
        <taxon>Aspidochirotida</taxon>
        <taxon>Holothuriidae</taxon>
        <taxon>Holothuria</taxon>
    </lineage>
</organism>
<comment type="caution">
    <text evidence="1">The sequence shown here is derived from an EMBL/GenBank/DDBJ whole genome shotgun (WGS) entry which is preliminary data.</text>
</comment>
<dbReference type="Proteomes" id="UP001152320">
    <property type="component" value="Chromosome 12"/>
</dbReference>
<sequence length="85" mass="9089">MGASIFSLTVVKQELVTIIKTASCPPSLIVLFMASQMLLPDSKCYQPHAPPIPVPLVQSLKCTGTVREGNVLSTVRPKPKSDSPV</sequence>
<evidence type="ECO:0000313" key="2">
    <source>
        <dbReference type="Proteomes" id="UP001152320"/>
    </source>
</evidence>
<dbReference type="EMBL" id="JAIZAY010000012">
    <property type="protein sequence ID" value="KAJ8031822.1"/>
    <property type="molecule type" value="Genomic_DNA"/>
</dbReference>